<dbReference type="Pfam" id="PF02171">
    <property type="entry name" value="Piwi"/>
    <property type="match status" value="1"/>
</dbReference>
<evidence type="ECO:0000313" key="3">
    <source>
        <dbReference type="Proteomes" id="UP000887578"/>
    </source>
</evidence>
<dbReference type="AlphaFoldDB" id="A0A914QVS3"/>
<protein>
    <submittedName>
        <fullName evidence="4">Piwi domain-containing protein</fullName>
    </submittedName>
</protein>
<dbReference type="PROSITE" id="PS50822">
    <property type="entry name" value="PIWI"/>
    <property type="match status" value="1"/>
</dbReference>
<dbReference type="InterPro" id="IPR036397">
    <property type="entry name" value="RNaseH_sf"/>
</dbReference>
<dbReference type="InterPro" id="IPR012337">
    <property type="entry name" value="RNaseH-like_sf"/>
</dbReference>
<dbReference type="InterPro" id="IPR003165">
    <property type="entry name" value="Piwi"/>
</dbReference>
<dbReference type="GO" id="GO:0003676">
    <property type="term" value="F:nucleic acid binding"/>
    <property type="evidence" value="ECO:0007669"/>
    <property type="project" value="InterPro"/>
</dbReference>
<sequence>MNDFALDTNTLFIGFGVNHPGGGFTKSVSEFDSDAAVSILGYSANDSHDPGAFIGNFFVQPMYQENQLTVLGEIMVEVLERFVQNRGRAPARVVIYRSGCSQGEYQRVLRYEIPVVLHYVKTYAPGAPLTNAWLKNKSDSYSGWDALVCRVKRTPMNTHQFLSVNDPRKPKTADEVNHVLVIRGNKEPNELRKCIRRCDFCDWSHRNSFFFENDFQGGGGSTLQTRGSEKQMNDSTLQAEVTRLSSKELKG</sequence>
<name>A0A914QVS3_9BILA</name>
<proteinExistence type="predicted"/>
<dbReference type="SUPFAM" id="SSF53098">
    <property type="entry name" value="Ribonuclease H-like"/>
    <property type="match status" value="1"/>
</dbReference>
<evidence type="ECO:0000256" key="1">
    <source>
        <dbReference type="SAM" id="MobiDB-lite"/>
    </source>
</evidence>
<reference evidence="4" key="1">
    <citation type="submission" date="2022-11" db="UniProtKB">
        <authorList>
            <consortium name="WormBaseParasite"/>
        </authorList>
    </citation>
    <scope>IDENTIFICATION</scope>
</reference>
<keyword evidence="3" id="KW-1185">Reference proteome</keyword>
<feature type="domain" description="Piwi" evidence="2">
    <location>
        <begin position="1"/>
        <end position="116"/>
    </location>
</feature>
<evidence type="ECO:0000313" key="4">
    <source>
        <dbReference type="WBParaSite" id="PDA_v2.g7864.t1"/>
    </source>
</evidence>
<dbReference type="Gene3D" id="3.30.420.10">
    <property type="entry name" value="Ribonuclease H-like superfamily/Ribonuclease H"/>
    <property type="match status" value="1"/>
</dbReference>
<evidence type="ECO:0000259" key="2">
    <source>
        <dbReference type="PROSITE" id="PS50822"/>
    </source>
</evidence>
<dbReference type="Proteomes" id="UP000887578">
    <property type="component" value="Unplaced"/>
</dbReference>
<feature type="region of interest" description="Disordered" evidence="1">
    <location>
        <begin position="220"/>
        <end position="251"/>
    </location>
</feature>
<organism evidence="3 4">
    <name type="scientific">Panagrolaimus davidi</name>
    <dbReference type="NCBI Taxonomy" id="227884"/>
    <lineage>
        <taxon>Eukaryota</taxon>
        <taxon>Metazoa</taxon>
        <taxon>Ecdysozoa</taxon>
        <taxon>Nematoda</taxon>
        <taxon>Chromadorea</taxon>
        <taxon>Rhabditida</taxon>
        <taxon>Tylenchina</taxon>
        <taxon>Panagrolaimomorpha</taxon>
        <taxon>Panagrolaimoidea</taxon>
        <taxon>Panagrolaimidae</taxon>
        <taxon>Panagrolaimus</taxon>
    </lineage>
</organism>
<dbReference type="WBParaSite" id="PDA_v2.g7864.t1">
    <property type="protein sequence ID" value="PDA_v2.g7864.t1"/>
    <property type="gene ID" value="PDA_v2.g7864"/>
</dbReference>
<accession>A0A914QVS3</accession>